<feature type="region of interest" description="Disordered" evidence="1">
    <location>
        <begin position="124"/>
        <end position="147"/>
    </location>
</feature>
<dbReference type="OrthoDB" id="2238745at2759"/>
<feature type="compositionally biased region" description="Pro residues" evidence="1">
    <location>
        <begin position="181"/>
        <end position="190"/>
    </location>
</feature>
<keyword evidence="3" id="KW-1185">Reference proteome</keyword>
<feature type="compositionally biased region" description="Basic and acidic residues" evidence="1">
    <location>
        <begin position="257"/>
        <end position="281"/>
    </location>
</feature>
<dbReference type="STRING" id="5627.A0A1C7LYB1"/>
<evidence type="ECO:0000256" key="1">
    <source>
        <dbReference type="SAM" id="MobiDB-lite"/>
    </source>
</evidence>
<dbReference type="Proteomes" id="UP000092993">
    <property type="component" value="Unassembled WGS sequence"/>
</dbReference>
<organism evidence="2 3">
    <name type="scientific">Grifola frondosa</name>
    <name type="common">Maitake</name>
    <name type="synonym">Polyporus frondosus</name>
    <dbReference type="NCBI Taxonomy" id="5627"/>
    <lineage>
        <taxon>Eukaryota</taxon>
        <taxon>Fungi</taxon>
        <taxon>Dikarya</taxon>
        <taxon>Basidiomycota</taxon>
        <taxon>Agaricomycotina</taxon>
        <taxon>Agaricomycetes</taxon>
        <taxon>Polyporales</taxon>
        <taxon>Grifolaceae</taxon>
        <taxon>Grifola</taxon>
    </lineage>
</organism>
<feature type="region of interest" description="Disordered" evidence="1">
    <location>
        <begin position="1"/>
        <end position="23"/>
    </location>
</feature>
<dbReference type="EMBL" id="LUGG01000015">
    <property type="protein sequence ID" value="OBZ69662.1"/>
    <property type="molecule type" value="Genomic_DNA"/>
</dbReference>
<accession>A0A1C7LYB1</accession>
<evidence type="ECO:0000313" key="2">
    <source>
        <dbReference type="EMBL" id="OBZ69662.1"/>
    </source>
</evidence>
<name>A0A1C7LYB1_GRIFR</name>
<feature type="compositionally biased region" description="Low complexity" evidence="1">
    <location>
        <begin position="236"/>
        <end position="246"/>
    </location>
</feature>
<comment type="caution">
    <text evidence="2">The sequence shown here is derived from an EMBL/GenBank/DDBJ whole genome shotgun (WGS) entry which is preliminary data.</text>
</comment>
<feature type="compositionally biased region" description="Polar residues" evidence="1">
    <location>
        <begin position="191"/>
        <end position="210"/>
    </location>
</feature>
<reference evidence="2 3" key="1">
    <citation type="submission" date="2016-03" db="EMBL/GenBank/DDBJ databases">
        <title>Whole genome sequencing of Grifola frondosa 9006-11.</title>
        <authorList>
            <person name="Min B."/>
            <person name="Park H."/>
            <person name="Kim J.-G."/>
            <person name="Cho H."/>
            <person name="Oh Y.-L."/>
            <person name="Kong W.-S."/>
            <person name="Choi I.-G."/>
        </authorList>
    </citation>
    <scope>NUCLEOTIDE SEQUENCE [LARGE SCALE GENOMIC DNA]</scope>
    <source>
        <strain evidence="2 3">9006-11</strain>
    </source>
</reference>
<sequence>MSWCPGDLLPSESMPERTSDVSNPRVELWLEDEDIPMPSQIKGSTHKNTLEIRLTESVVFLRAGDATGRHRTIQHGYRALRSTLSERQLQLGQKGLSYVFFRASSASASNTRRTLSVGPGLALDHDDEDHSEQSSIAHQDIRLDGPPIETPRINRRHMSVDQTHYHRSFVSHVESTTQEPLTPPYSPEPGPSTSVMQRSSMGTMNESPAQSLEDFRRTFRTGLETEQSTRGRSHSRPSGSSSWRAGAEGDVTPPRGRTRDRSPGSLRRTMDPGKEREYMPQHQKELSTLERMGEALGFEVDEGREYGDGWKEFRKGVYTYPISFAIPASSPPSLSVVTVLCCGG</sequence>
<evidence type="ECO:0000313" key="3">
    <source>
        <dbReference type="Proteomes" id="UP000092993"/>
    </source>
</evidence>
<protein>
    <submittedName>
        <fullName evidence="2">Uncharacterized protein</fullName>
    </submittedName>
</protein>
<feature type="region of interest" description="Disordered" evidence="1">
    <location>
        <begin position="172"/>
        <end position="281"/>
    </location>
</feature>
<dbReference type="AlphaFoldDB" id="A0A1C7LYB1"/>
<gene>
    <name evidence="2" type="ORF">A0H81_10402</name>
</gene>
<proteinExistence type="predicted"/>